<evidence type="ECO:0000313" key="2">
    <source>
        <dbReference type="Proteomes" id="UP000008144"/>
    </source>
</evidence>
<proteinExistence type="predicted"/>
<keyword evidence="2" id="KW-1185">Reference proteome</keyword>
<dbReference type="InParanoid" id="H2XNG2"/>
<reference evidence="1" key="3">
    <citation type="submission" date="2025-08" db="UniProtKB">
        <authorList>
            <consortium name="Ensembl"/>
        </authorList>
    </citation>
    <scope>IDENTIFICATION</scope>
</reference>
<reference evidence="1" key="4">
    <citation type="submission" date="2025-09" db="UniProtKB">
        <authorList>
            <consortium name="Ensembl"/>
        </authorList>
    </citation>
    <scope>IDENTIFICATION</scope>
</reference>
<dbReference type="EMBL" id="EAAA01001963">
    <property type="status" value="NOT_ANNOTATED_CDS"/>
    <property type="molecule type" value="Genomic_DNA"/>
</dbReference>
<sequence>MWYSTSHTSCMFTSYQLVHNESYIKLSFFFESHNLKVIHNIAQSFYTKIDNSNVAIHIFAD</sequence>
<accession>H2XNG2</accession>
<protein>
    <submittedName>
        <fullName evidence="1">Uncharacterized protein</fullName>
    </submittedName>
</protein>
<organism evidence="1 2">
    <name type="scientific">Ciona intestinalis</name>
    <name type="common">Transparent sea squirt</name>
    <name type="synonym">Ascidia intestinalis</name>
    <dbReference type="NCBI Taxonomy" id="7719"/>
    <lineage>
        <taxon>Eukaryota</taxon>
        <taxon>Metazoa</taxon>
        <taxon>Chordata</taxon>
        <taxon>Tunicata</taxon>
        <taxon>Ascidiacea</taxon>
        <taxon>Phlebobranchia</taxon>
        <taxon>Cionidae</taxon>
        <taxon>Ciona</taxon>
    </lineage>
</organism>
<evidence type="ECO:0000313" key="1">
    <source>
        <dbReference type="Ensembl" id="ENSCINP00000031195.1"/>
    </source>
</evidence>
<dbReference type="HOGENOM" id="CLU_2921907_0_0_1"/>
<reference evidence="1" key="2">
    <citation type="journal article" date="2008" name="Genome Biol.">
        <title>Improved genome assembly and evidence-based global gene model set for the chordate Ciona intestinalis: new insight into intron and operon populations.</title>
        <authorList>
            <person name="Satou Y."/>
            <person name="Mineta K."/>
            <person name="Ogasawara M."/>
            <person name="Sasakura Y."/>
            <person name="Shoguchi E."/>
            <person name="Ueno K."/>
            <person name="Yamada L."/>
            <person name="Matsumoto J."/>
            <person name="Wasserscheid J."/>
            <person name="Dewar K."/>
            <person name="Wiley G.B."/>
            <person name="Macmil S.L."/>
            <person name="Roe B.A."/>
            <person name="Zeller R.W."/>
            <person name="Hastings K.E."/>
            <person name="Lemaire P."/>
            <person name="Lindquist E."/>
            <person name="Endo T."/>
            <person name="Hotta K."/>
            <person name="Inaba K."/>
        </authorList>
    </citation>
    <scope>NUCLEOTIDE SEQUENCE [LARGE SCALE GENOMIC DNA]</scope>
    <source>
        <strain evidence="1">wild type</strain>
    </source>
</reference>
<name>H2XNG2_CIOIN</name>
<dbReference type="AlphaFoldDB" id="H2XNG2"/>
<dbReference type="Proteomes" id="UP000008144">
    <property type="component" value="Chromosome 4"/>
</dbReference>
<reference evidence="2" key="1">
    <citation type="journal article" date="2002" name="Science">
        <title>The draft genome of Ciona intestinalis: insights into chordate and vertebrate origins.</title>
        <authorList>
            <person name="Dehal P."/>
            <person name="Satou Y."/>
            <person name="Campbell R.K."/>
            <person name="Chapman J."/>
            <person name="Degnan B."/>
            <person name="De Tomaso A."/>
            <person name="Davidson B."/>
            <person name="Di Gregorio A."/>
            <person name="Gelpke M."/>
            <person name="Goodstein D.M."/>
            <person name="Harafuji N."/>
            <person name="Hastings K.E."/>
            <person name="Ho I."/>
            <person name="Hotta K."/>
            <person name="Huang W."/>
            <person name="Kawashima T."/>
            <person name="Lemaire P."/>
            <person name="Martinez D."/>
            <person name="Meinertzhagen I.A."/>
            <person name="Necula S."/>
            <person name="Nonaka M."/>
            <person name="Putnam N."/>
            <person name="Rash S."/>
            <person name="Saiga H."/>
            <person name="Satake M."/>
            <person name="Terry A."/>
            <person name="Yamada L."/>
            <person name="Wang H.G."/>
            <person name="Awazu S."/>
            <person name="Azumi K."/>
            <person name="Boore J."/>
            <person name="Branno M."/>
            <person name="Chin-Bow S."/>
            <person name="DeSantis R."/>
            <person name="Doyle S."/>
            <person name="Francino P."/>
            <person name="Keys D.N."/>
            <person name="Haga S."/>
            <person name="Hayashi H."/>
            <person name="Hino K."/>
            <person name="Imai K.S."/>
            <person name="Inaba K."/>
            <person name="Kano S."/>
            <person name="Kobayashi K."/>
            <person name="Kobayashi M."/>
            <person name="Lee B.I."/>
            <person name="Makabe K.W."/>
            <person name="Manohar C."/>
            <person name="Matassi G."/>
            <person name="Medina M."/>
            <person name="Mochizuki Y."/>
            <person name="Mount S."/>
            <person name="Morishita T."/>
            <person name="Miura S."/>
            <person name="Nakayama A."/>
            <person name="Nishizaka S."/>
            <person name="Nomoto H."/>
            <person name="Ohta F."/>
            <person name="Oishi K."/>
            <person name="Rigoutsos I."/>
            <person name="Sano M."/>
            <person name="Sasaki A."/>
            <person name="Sasakura Y."/>
            <person name="Shoguchi E."/>
            <person name="Shin-i T."/>
            <person name="Spagnuolo A."/>
            <person name="Stainier D."/>
            <person name="Suzuki M.M."/>
            <person name="Tassy O."/>
            <person name="Takatori N."/>
            <person name="Tokuoka M."/>
            <person name="Yagi K."/>
            <person name="Yoshizaki F."/>
            <person name="Wada S."/>
            <person name="Zhang C."/>
            <person name="Hyatt P.D."/>
            <person name="Larimer F."/>
            <person name="Detter C."/>
            <person name="Doggett N."/>
            <person name="Glavina T."/>
            <person name="Hawkins T."/>
            <person name="Richardson P."/>
            <person name="Lucas S."/>
            <person name="Kohara Y."/>
            <person name="Levine M."/>
            <person name="Satoh N."/>
            <person name="Rokhsar D.S."/>
        </authorList>
    </citation>
    <scope>NUCLEOTIDE SEQUENCE [LARGE SCALE GENOMIC DNA]</scope>
</reference>
<dbReference type="Ensembl" id="ENSCINT00000036212.1">
    <property type="protein sequence ID" value="ENSCINP00000031195.1"/>
    <property type="gene ID" value="ENSCING00000020701.1"/>
</dbReference>
<dbReference type="EMBL" id="EAAA01001964">
    <property type="status" value="NOT_ANNOTATED_CDS"/>
    <property type="molecule type" value="Genomic_DNA"/>
</dbReference>